<reference evidence="2" key="1">
    <citation type="submission" date="2018-11" db="EMBL/GenBank/DDBJ databases">
        <authorList>
            <consortium name="Pathogen Informatics"/>
        </authorList>
    </citation>
    <scope>NUCLEOTIDE SEQUENCE</scope>
</reference>
<dbReference type="EMBL" id="CAAALY010009816">
    <property type="protein sequence ID" value="VEL10739.1"/>
    <property type="molecule type" value="Genomic_DNA"/>
</dbReference>
<gene>
    <name evidence="2" type="ORF">PXEA_LOCUS4179</name>
</gene>
<organism evidence="2 3">
    <name type="scientific">Protopolystoma xenopodis</name>
    <dbReference type="NCBI Taxonomy" id="117903"/>
    <lineage>
        <taxon>Eukaryota</taxon>
        <taxon>Metazoa</taxon>
        <taxon>Spiralia</taxon>
        <taxon>Lophotrochozoa</taxon>
        <taxon>Platyhelminthes</taxon>
        <taxon>Monogenea</taxon>
        <taxon>Polyopisthocotylea</taxon>
        <taxon>Polystomatidea</taxon>
        <taxon>Polystomatidae</taxon>
        <taxon>Protopolystoma</taxon>
    </lineage>
</organism>
<feature type="region of interest" description="Disordered" evidence="1">
    <location>
        <begin position="127"/>
        <end position="183"/>
    </location>
</feature>
<feature type="compositionally biased region" description="Basic and acidic residues" evidence="1">
    <location>
        <begin position="160"/>
        <end position="178"/>
    </location>
</feature>
<keyword evidence="3" id="KW-1185">Reference proteome</keyword>
<name>A0A3S5BNH8_9PLAT</name>
<dbReference type="Proteomes" id="UP000784294">
    <property type="component" value="Unassembled WGS sequence"/>
</dbReference>
<proteinExistence type="predicted"/>
<sequence>MGSGGGAGFPTCLPPNSGGLYSSFISSGSQCTQASGGLGLTLPLITTASDRRHALPGLASSALGSPFSSNQTDDHIVSATTKMKTANITSNLTLLASTADDTSPGPTDDLGQTGIFDQALSKVLSNRSEKETRTWTSKRRPLSEETIGLKQTRKASTESGRPRGLEEGATLKEDRGDAVEEDNEGIRLSGAAASSYYNSQTLLDSIHKHNITQHLLQFQQQQKYNTQHQQQHRQPQQQNQQPFQYHQQQLLSAPNFIHPLDAQLPLLSRSLVPLSPTANLLATMSGQPLYTCTFSLFLSRACKQHKTSIHELIQDN</sequence>
<comment type="caution">
    <text evidence="2">The sequence shown here is derived from an EMBL/GenBank/DDBJ whole genome shotgun (WGS) entry which is preliminary data.</text>
</comment>
<evidence type="ECO:0000256" key="1">
    <source>
        <dbReference type="SAM" id="MobiDB-lite"/>
    </source>
</evidence>
<feature type="region of interest" description="Disordered" evidence="1">
    <location>
        <begin position="220"/>
        <end position="245"/>
    </location>
</feature>
<protein>
    <submittedName>
        <fullName evidence="2">Uncharacterized protein</fullName>
    </submittedName>
</protein>
<dbReference type="AlphaFoldDB" id="A0A3S5BNH8"/>
<evidence type="ECO:0000313" key="2">
    <source>
        <dbReference type="EMBL" id="VEL10739.1"/>
    </source>
</evidence>
<evidence type="ECO:0000313" key="3">
    <source>
        <dbReference type="Proteomes" id="UP000784294"/>
    </source>
</evidence>
<accession>A0A3S5BNH8</accession>